<evidence type="ECO:0000313" key="7">
    <source>
        <dbReference type="Proteomes" id="UP000077115"/>
    </source>
</evidence>
<evidence type="ECO:0000256" key="1">
    <source>
        <dbReference type="ARBA" id="ARBA00004141"/>
    </source>
</evidence>
<sequence>MQRFARAAYFMGTIFIIILGIALCSLAMNYLVNTSPELMANLLPKDVLYITMALGFIHLGVGAIGCGAGYRQTRPFIVIFSMMLLIAAAVHVTISFVAQHHANNAENDVTQIWNKGSQESRALLESQLHCCGFTQTDIGAPLSSSPGTPPCNQSTTSICLPLMITFWEDAMVTAGAFMLSSLVIPGIAFITALFFWWNCAHSEKTRQPIVYQRDEASTYVDESYPQERLLQPKDS</sequence>
<comment type="subcellular location">
    <subcellularLocation>
        <location evidence="1">Membrane</location>
        <topology evidence="1">Multi-pass membrane protein</topology>
    </subcellularLocation>
</comment>
<feature type="transmembrane region" description="Helical" evidence="5">
    <location>
        <begin position="170"/>
        <end position="197"/>
    </location>
</feature>
<evidence type="ECO:0000256" key="4">
    <source>
        <dbReference type="ARBA" id="ARBA00023136"/>
    </source>
</evidence>
<organism evidence="6 7">
    <name type="scientific">Batrachochytrium dendrobatidis (strain JEL423)</name>
    <dbReference type="NCBI Taxonomy" id="403673"/>
    <lineage>
        <taxon>Eukaryota</taxon>
        <taxon>Fungi</taxon>
        <taxon>Fungi incertae sedis</taxon>
        <taxon>Chytridiomycota</taxon>
        <taxon>Chytridiomycota incertae sedis</taxon>
        <taxon>Chytridiomycetes</taxon>
        <taxon>Rhizophydiales</taxon>
        <taxon>Rhizophydiales incertae sedis</taxon>
        <taxon>Batrachochytrium</taxon>
    </lineage>
</organism>
<reference evidence="6 7" key="1">
    <citation type="submission" date="2006-10" db="EMBL/GenBank/DDBJ databases">
        <title>The Genome Sequence of Batrachochytrium dendrobatidis JEL423.</title>
        <authorList>
            <consortium name="The Broad Institute Genome Sequencing Platform"/>
            <person name="Birren B."/>
            <person name="Lander E."/>
            <person name="Galagan J."/>
            <person name="Cuomo C."/>
            <person name="Devon K."/>
            <person name="Jaffe D."/>
            <person name="Butler J."/>
            <person name="Alvarez P."/>
            <person name="Gnerre S."/>
            <person name="Grabherr M."/>
            <person name="Kleber M."/>
            <person name="Mauceli E."/>
            <person name="Brockman W."/>
            <person name="Young S."/>
            <person name="LaButti K."/>
            <person name="Sykes S."/>
            <person name="DeCaprio D."/>
            <person name="Crawford M."/>
            <person name="Koehrsen M."/>
            <person name="Engels R."/>
            <person name="Montgomery P."/>
            <person name="Pearson M."/>
            <person name="Howarth C."/>
            <person name="Larson L."/>
            <person name="White J."/>
            <person name="O'Leary S."/>
            <person name="Kodira C."/>
            <person name="Zeng Q."/>
            <person name="Yandava C."/>
            <person name="Alvarado L."/>
            <person name="Longcore J."/>
            <person name="James T."/>
        </authorList>
    </citation>
    <scope>NUCLEOTIDE SEQUENCE [LARGE SCALE GENOMIC DNA]</scope>
    <source>
        <strain evidence="6 7">JEL423</strain>
    </source>
</reference>
<keyword evidence="4 5" id="KW-0472">Membrane</keyword>
<dbReference type="VEuPathDB" id="FungiDB:BDEG_21478"/>
<dbReference type="Proteomes" id="UP000077115">
    <property type="component" value="Unassembled WGS sequence"/>
</dbReference>
<evidence type="ECO:0008006" key="8">
    <source>
        <dbReference type="Google" id="ProtNLM"/>
    </source>
</evidence>
<dbReference type="EMBL" id="DS022300">
    <property type="protein sequence ID" value="OAJ37462.1"/>
    <property type="molecule type" value="Genomic_DNA"/>
</dbReference>
<dbReference type="GO" id="GO:0016020">
    <property type="term" value="C:membrane"/>
    <property type="evidence" value="ECO:0007669"/>
    <property type="project" value="UniProtKB-SubCell"/>
</dbReference>
<dbReference type="Pfam" id="PF00335">
    <property type="entry name" value="Tetraspanin"/>
    <property type="match status" value="1"/>
</dbReference>
<feature type="transmembrane region" description="Helical" evidence="5">
    <location>
        <begin position="48"/>
        <end position="70"/>
    </location>
</feature>
<name>A0A177WCI5_BATDL</name>
<protein>
    <recommendedName>
        <fullName evidence="8">Tetraspanin</fullName>
    </recommendedName>
</protein>
<gene>
    <name evidence="6" type="ORF">BDEG_21478</name>
</gene>
<keyword evidence="3 5" id="KW-1133">Transmembrane helix</keyword>
<feature type="transmembrane region" description="Helical" evidence="5">
    <location>
        <begin position="77"/>
        <end position="98"/>
    </location>
</feature>
<reference evidence="6 7" key="2">
    <citation type="submission" date="2016-05" db="EMBL/GenBank/DDBJ databases">
        <title>Lineage-specific infection strategies underlie the spectrum of fungal disease in amphibians.</title>
        <authorList>
            <person name="Cuomo C.A."/>
            <person name="Farrer R.A."/>
            <person name="James T."/>
            <person name="Longcore J."/>
            <person name="Birren B."/>
        </authorList>
    </citation>
    <scope>NUCLEOTIDE SEQUENCE [LARGE SCALE GENOMIC DNA]</scope>
    <source>
        <strain evidence="6 7">JEL423</strain>
    </source>
</reference>
<proteinExistence type="predicted"/>
<evidence type="ECO:0000256" key="2">
    <source>
        <dbReference type="ARBA" id="ARBA00022692"/>
    </source>
</evidence>
<dbReference type="AlphaFoldDB" id="A0A177WCI5"/>
<dbReference type="OrthoDB" id="10453912at2759"/>
<evidence type="ECO:0000256" key="5">
    <source>
        <dbReference type="SAM" id="Phobius"/>
    </source>
</evidence>
<keyword evidence="2 5" id="KW-0812">Transmembrane</keyword>
<accession>A0A177WCI5</accession>
<evidence type="ECO:0000313" key="6">
    <source>
        <dbReference type="EMBL" id="OAJ37462.1"/>
    </source>
</evidence>
<evidence type="ECO:0000256" key="3">
    <source>
        <dbReference type="ARBA" id="ARBA00022989"/>
    </source>
</evidence>
<feature type="transmembrane region" description="Helical" evidence="5">
    <location>
        <begin position="7"/>
        <end position="28"/>
    </location>
</feature>
<dbReference type="InterPro" id="IPR018499">
    <property type="entry name" value="Tetraspanin/Peripherin"/>
</dbReference>
<dbReference type="STRING" id="403673.A0A177WCI5"/>